<dbReference type="AlphaFoldDB" id="A0A1D2MTE9"/>
<proteinExistence type="predicted"/>
<reference evidence="1 2" key="1">
    <citation type="journal article" date="2016" name="Genome Biol. Evol.">
        <title>Gene Family Evolution Reflects Adaptation to Soil Environmental Stressors in the Genome of the Collembolan Orchesella cincta.</title>
        <authorList>
            <person name="Faddeeva-Vakhrusheva A."/>
            <person name="Derks M.F."/>
            <person name="Anvar S.Y."/>
            <person name="Agamennone V."/>
            <person name="Suring W."/>
            <person name="Smit S."/>
            <person name="van Straalen N.M."/>
            <person name="Roelofs D."/>
        </authorList>
    </citation>
    <scope>NUCLEOTIDE SEQUENCE [LARGE SCALE GENOMIC DNA]</scope>
    <source>
        <tissue evidence="1">Mixed pool</tissue>
    </source>
</reference>
<gene>
    <name evidence="1" type="ORF">Ocin01_10381</name>
</gene>
<evidence type="ECO:0000313" key="1">
    <source>
        <dbReference type="EMBL" id="ODM96286.1"/>
    </source>
</evidence>
<name>A0A1D2MTE9_ORCCI</name>
<sequence length="108" mass="12372">MKRFQADGVLNNNVTVTDTVHYYEDSRSANVKFSKLSYAGPIVMGVGETCFSFEALIPSSAMKEQILRKGKQLRRQHLLSTISASFSLMVYQLWDGNRNAMPNFFWRK</sequence>
<dbReference type="OrthoDB" id="9994280at2759"/>
<dbReference type="Proteomes" id="UP000094527">
    <property type="component" value="Unassembled WGS sequence"/>
</dbReference>
<organism evidence="1 2">
    <name type="scientific">Orchesella cincta</name>
    <name type="common">Springtail</name>
    <name type="synonym">Podura cincta</name>
    <dbReference type="NCBI Taxonomy" id="48709"/>
    <lineage>
        <taxon>Eukaryota</taxon>
        <taxon>Metazoa</taxon>
        <taxon>Ecdysozoa</taxon>
        <taxon>Arthropoda</taxon>
        <taxon>Hexapoda</taxon>
        <taxon>Collembola</taxon>
        <taxon>Entomobryomorpha</taxon>
        <taxon>Entomobryoidea</taxon>
        <taxon>Orchesellidae</taxon>
        <taxon>Orchesellinae</taxon>
        <taxon>Orchesella</taxon>
    </lineage>
</organism>
<keyword evidence="2" id="KW-1185">Reference proteome</keyword>
<comment type="caution">
    <text evidence="1">The sequence shown here is derived from an EMBL/GenBank/DDBJ whole genome shotgun (WGS) entry which is preliminary data.</text>
</comment>
<evidence type="ECO:0000313" key="2">
    <source>
        <dbReference type="Proteomes" id="UP000094527"/>
    </source>
</evidence>
<dbReference type="EMBL" id="LJIJ01000555">
    <property type="protein sequence ID" value="ODM96286.1"/>
    <property type="molecule type" value="Genomic_DNA"/>
</dbReference>
<protein>
    <submittedName>
        <fullName evidence="1">Uncharacterized protein</fullName>
    </submittedName>
</protein>
<accession>A0A1D2MTE9</accession>